<dbReference type="Pfam" id="PF14322">
    <property type="entry name" value="SusD-like_3"/>
    <property type="match status" value="1"/>
</dbReference>
<comment type="caution">
    <text evidence="8">The sequence shown here is derived from an EMBL/GenBank/DDBJ whole genome shotgun (WGS) entry which is preliminary data.</text>
</comment>
<protein>
    <submittedName>
        <fullName evidence="8">RagB/SusD family nutrient uptake outer membrane protein</fullName>
    </submittedName>
</protein>
<evidence type="ECO:0000256" key="1">
    <source>
        <dbReference type="ARBA" id="ARBA00004442"/>
    </source>
</evidence>
<proteinExistence type="inferred from homology"/>
<dbReference type="Gene3D" id="1.25.40.390">
    <property type="match status" value="1"/>
</dbReference>
<evidence type="ECO:0000259" key="6">
    <source>
        <dbReference type="Pfam" id="PF07980"/>
    </source>
</evidence>
<evidence type="ECO:0000256" key="4">
    <source>
        <dbReference type="ARBA" id="ARBA00023136"/>
    </source>
</evidence>
<dbReference type="EMBL" id="JAKLTR010000011">
    <property type="protein sequence ID" value="MCG2615921.1"/>
    <property type="molecule type" value="Genomic_DNA"/>
</dbReference>
<evidence type="ECO:0000313" key="8">
    <source>
        <dbReference type="EMBL" id="MCG2615921.1"/>
    </source>
</evidence>
<dbReference type="PROSITE" id="PS51257">
    <property type="entry name" value="PROKAR_LIPOPROTEIN"/>
    <property type="match status" value="1"/>
</dbReference>
<keyword evidence="4" id="KW-0472">Membrane</keyword>
<name>A0ABS9KUB5_9BACT</name>
<comment type="similarity">
    <text evidence="2">Belongs to the SusD family.</text>
</comment>
<dbReference type="RefSeq" id="WP_237874441.1">
    <property type="nucleotide sequence ID" value="NZ_JAKLTR010000011.1"/>
</dbReference>
<dbReference type="InterPro" id="IPR011990">
    <property type="entry name" value="TPR-like_helical_dom_sf"/>
</dbReference>
<evidence type="ECO:0000259" key="7">
    <source>
        <dbReference type="Pfam" id="PF14322"/>
    </source>
</evidence>
<dbReference type="InterPro" id="IPR012944">
    <property type="entry name" value="SusD_RagB_dom"/>
</dbReference>
<sequence>MKYSNIITRKLLPVLAIVMIATFSGCKKFLDTPRQGEYNEENYPYPGGAGPYDQFILGAYTDLRGYNVHADGFIVATSIRSDDADKGSTASDGGPDVITMDNFPVLTNNGRANALWTGYYGLINKCNNTIHQITIRNEIVATEEAKMQARAEARFIRGYGYFMLVRLFGRVPKIDTLFADPAAQNNVPQSTPAEIYSLIESDLTFAASFLPAEWDKKFIGRATSGAANGILAKVYLTQKKWAMAKATAALVMNSGKYDLSTPYATIFGESGENSKESVFEIQGRADAQIKTDQGIQYASIQGVRGATEWNMGWGWNTPSTFLEAAYEANDPRKARTILYTSTPTTPGITIYGETTPLGLPNPRYNQKVYTLPSERARVNDRFGYWMNVRILRYADIVLMFAEASNEMGGADNIEAARVALNTVRARARTGAPVGTLADRVTTDQGELRDFIRHERRIELAMEHDRFFDIVRWGIADDAMHNAGKPNFSAARDALLPIPQAQIDLSNNVLTQNFGY</sequence>
<dbReference type="CDD" id="cd08977">
    <property type="entry name" value="SusD"/>
    <property type="match status" value="1"/>
</dbReference>
<organism evidence="8 9">
    <name type="scientific">Terrimonas ginsenosidimutans</name>
    <dbReference type="NCBI Taxonomy" id="2908004"/>
    <lineage>
        <taxon>Bacteria</taxon>
        <taxon>Pseudomonadati</taxon>
        <taxon>Bacteroidota</taxon>
        <taxon>Chitinophagia</taxon>
        <taxon>Chitinophagales</taxon>
        <taxon>Chitinophagaceae</taxon>
        <taxon>Terrimonas</taxon>
    </lineage>
</organism>
<accession>A0ABS9KUB5</accession>
<evidence type="ECO:0000256" key="3">
    <source>
        <dbReference type="ARBA" id="ARBA00022729"/>
    </source>
</evidence>
<dbReference type="Pfam" id="PF07980">
    <property type="entry name" value="SusD_RagB"/>
    <property type="match status" value="1"/>
</dbReference>
<evidence type="ECO:0000256" key="5">
    <source>
        <dbReference type="ARBA" id="ARBA00023237"/>
    </source>
</evidence>
<dbReference type="SUPFAM" id="SSF48452">
    <property type="entry name" value="TPR-like"/>
    <property type="match status" value="1"/>
</dbReference>
<reference evidence="8" key="1">
    <citation type="submission" date="2022-01" db="EMBL/GenBank/DDBJ databases">
        <authorList>
            <person name="Jo J.-H."/>
            <person name="Im W.-T."/>
        </authorList>
    </citation>
    <scope>NUCLEOTIDE SEQUENCE</scope>
    <source>
        <strain evidence="8">NA20</strain>
    </source>
</reference>
<keyword evidence="3" id="KW-0732">Signal</keyword>
<feature type="domain" description="RagB/SusD" evidence="6">
    <location>
        <begin position="345"/>
        <end position="515"/>
    </location>
</feature>
<evidence type="ECO:0000313" key="9">
    <source>
        <dbReference type="Proteomes" id="UP001165367"/>
    </source>
</evidence>
<dbReference type="InterPro" id="IPR033985">
    <property type="entry name" value="SusD-like_N"/>
</dbReference>
<dbReference type="Proteomes" id="UP001165367">
    <property type="component" value="Unassembled WGS sequence"/>
</dbReference>
<comment type="subcellular location">
    <subcellularLocation>
        <location evidence="1">Cell outer membrane</location>
    </subcellularLocation>
</comment>
<gene>
    <name evidence="8" type="ORF">LZZ85_16615</name>
</gene>
<keyword evidence="9" id="KW-1185">Reference proteome</keyword>
<feature type="domain" description="SusD-like N-terminal" evidence="7">
    <location>
        <begin position="108"/>
        <end position="236"/>
    </location>
</feature>
<evidence type="ECO:0000256" key="2">
    <source>
        <dbReference type="ARBA" id="ARBA00006275"/>
    </source>
</evidence>
<keyword evidence="5" id="KW-0998">Cell outer membrane</keyword>